<name>A0A7T8BBV4_9SPIR</name>
<dbReference type="PIRSF" id="PIRSF004681">
    <property type="entry name" value="UCP004681"/>
    <property type="match status" value="1"/>
</dbReference>
<dbReference type="PANTHER" id="PTHR30615">
    <property type="entry name" value="UNCHARACTERIZED PROTEIN YJBQ-RELATED"/>
    <property type="match status" value="1"/>
</dbReference>
<dbReference type="PANTHER" id="PTHR30615:SF8">
    <property type="entry name" value="UPF0047 PROTEIN C4A8.02C"/>
    <property type="match status" value="1"/>
</dbReference>
<dbReference type="KEGG" id="bhc:JFL75_07625"/>
<dbReference type="EMBL" id="CP067089">
    <property type="protein sequence ID" value="QQO10776.1"/>
    <property type="molecule type" value="Genomic_DNA"/>
</dbReference>
<dbReference type="RefSeq" id="WP_215628081.1">
    <property type="nucleotide sequence ID" value="NZ_CP067089.2"/>
</dbReference>
<proteinExistence type="inferred from homology"/>
<sequence length="144" mass="16341">MHIELYEFKIITQGRTQLINLMDQLNECVEKSGIKDGFVHIMSKHTTVSVVMNEGFPCVEEDILRHMEKLAPDNGDYIHNHYLPSDGCIAYNAPAHMKSILMGYFAYAPIQDGKLKLGSRMEFYLAELDGPKTRGYVIQVCGNK</sequence>
<accession>A0A7T8BBV4</accession>
<evidence type="ECO:0000313" key="2">
    <source>
        <dbReference type="EMBL" id="QQO10776.1"/>
    </source>
</evidence>
<keyword evidence="3" id="KW-1185">Reference proteome</keyword>
<organism evidence="2 3">
    <name type="scientific">Breznakiella homolactica</name>
    <dbReference type="NCBI Taxonomy" id="2798577"/>
    <lineage>
        <taxon>Bacteria</taxon>
        <taxon>Pseudomonadati</taxon>
        <taxon>Spirochaetota</taxon>
        <taxon>Spirochaetia</taxon>
        <taxon>Spirochaetales</taxon>
        <taxon>Breznakiellaceae</taxon>
        <taxon>Breznakiella</taxon>
    </lineage>
</organism>
<evidence type="ECO:0000313" key="3">
    <source>
        <dbReference type="Proteomes" id="UP000595917"/>
    </source>
</evidence>
<dbReference type="Gene3D" id="2.60.120.460">
    <property type="entry name" value="YjbQ-like"/>
    <property type="match status" value="1"/>
</dbReference>
<dbReference type="NCBIfam" id="TIGR00149">
    <property type="entry name" value="TIGR00149_YjbQ"/>
    <property type="match status" value="1"/>
</dbReference>
<dbReference type="InterPro" id="IPR035917">
    <property type="entry name" value="YjbQ-like_sf"/>
</dbReference>
<dbReference type="AlphaFoldDB" id="A0A7T8BBV4"/>
<protein>
    <submittedName>
        <fullName evidence="2">YjbQ family protein</fullName>
    </submittedName>
</protein>
<dbReference type="Proteomes" id="UP000595917">
    <property type="component" value="Chromosome"/>
</dbReference>
<dbReference type="Pfam" id="PF01894">
    <property type="entry name" value="YjbQ"/>
    <property type="match status" value="1"/>
</dbReference>
<evidence type="ECO:0000256" key="1">
    <source>
        <dbReference type="ARBA" id="ARBA00005534"/>
    </source>
</evidence>
<gene>
    <name evidence="2" type="ORF">JFL75_07625</name>
</gene>
<dbReference type="InterPro" id="IPR001602">
    <property type="entry name" value="UPF0047_YjbQ-like"/>
</dbReference>
<dbReference type="SUPFAM" id="SSF111038">
    <property type="entry name" value="YjbQ-like"/>
    <property type="match status" value="1"/>
</dbReference>
<comment type="similarity">
    <text evidence="1">Belongs to the UPF0047 family.</text>
</comment>
<reference evidence="2" key="1">
    <citation type="submission" date="2021-01" db="EMBL/GenBank/DDBJ databases">
        <title>Description of Breznakiella homolactica.</title>
        <authorList>
            <person name="Song Y."/>
            <person name="Brune A."/>
        </authorList>
    </citation>
    <scope>NUCLEOTIDE SEQUENCE</scope>
    <source>
        <strain evidence="2">RmG30</strain>
    </source>
</reference>